<dbReference type="Pfam" id="PF22725">
    <property type="entry name" value="GFO_IDH_MocA_C3"/>
    <property type="match status" value="1"/>
</dbReference>
<evidence type="ECO:0000256" key="1">
    <source>
        <dbReference type="ARBA" id="ARBA00023002"/>
    </source>
</evidence>
<dbReference type="Gene3D" id="3.30.360.10">
    <property type="entry name" value="Dihydrodipicolinate Reductase, domain 2"/>
    <property type="match status" value="1"/>
</dbReference>
<evidence type="ECO:0000313" key="4">
    <source>
        <dbReference type="Proteomes" id="UP000029585"/>
    </source>
</evidence>
<comment type="caution">
    <text evidence="3">The sequence shown here is derived from an EMBL/GenBank/DDBJ whole genome shotgun (WGS) entry which is preliminary data.</text>
</comment>
<dbReference type="eggNOG" id="COG0673">
    <property type="taxonomic scope" value="Bacteria"/>
</dbReference>
<sequence>MCSVKKPMATTLADCEAMVAAARESGKFLMIGQNQRLTKAHQKARQLVADGVLGDILTFRTTFGHGGPETWSVDPGKNTWFFDKSKAAMGAMADLGIHKTDLIQYLLGQTVVEATAKVTTLDKRGADGQLIGVDDNAICIYRMSGGAIGTMTASWTYYGAEDNSTVLYGTKGILRIYDDPAYSLKLITAGGEKVLYELEAIQTNDNQTASGVIDCFMDCLTGNTPPAISGESVLTAMRAVFACLESSRTGRAVSVAQD</sequence>
<name>A0A096D907_FLAPL</name>
<dbReference type="RefSeq" id="WP_341349232.1">
    <property type="nucleotide sequence ID" value="NZ_KN174165.1"/>
</dbReference>
<dbReference type="InterPro" id="IPR055170">
    <property type="entry name" value="GFO_IDH_MocA-like_dom"/>
</dbReference>
<dbReference type="PANTHER" id="PTHR43818">
    <property type="entry name" value="BCDNA.GH03377"/>
    <property type="match status" value="1"/>
</dbReference>
<feature type="domain" description="GFO/IDH/MocA-like oxidoreductase" evidence="2">
    <location>
        <begin position="41"/>
        <end position="174"/>
    </location>
</feature>
<dbReference type="EMBL" id="ADLO01000097">
    <property type="protein sequence ID" value="KGF54039.1"/>
    <property type="molecule type" value="Genomic_DNA"/>
</dbReference>
<dbReference type="AlphaFoldDB" id="A0A096D907"/>
<keyword evidence="4" id="KW-1185">Reference proteome</keyword>
<organism evidence="3 4">
    <name type="scientific">Flavonifractor plautii 1_3_50AFAA</name>
    <dbReference type="NCBI Taxonomy" id="742738"/>
    <lineage>
        <taxon>Bacteria</taxon>
        <taxon>Bacillati</taxon>
        <taxon>Bacillota</taxon>
        <taxon>Clostridia</taxon>
        <taxon>Eubacteriales</taxon>
        <taxon>Oscillospiraceae</taxon>
        <taxon>Flavonifractor</taxon>
    </lineage>
</organism>
<dbReference type="SUPFAM" id="SSF55347">
    <property type="entry name" value="Glyceraldehyde-3-phosphate dehydrogenase-like, C-terminal domain"/>
    <property type="match status" value="1"/>
</dbReference>
<dbReference type="Gene3D" id="3.40.50.720">
    <property type="entry name" value="NAD(P)-binding Rossmann-like Domain"/>
    <property type="match status" value="1"/>
</dbReference>
<dbReference type="InterPro" id="IPR050463">
    <property type="entry name" value="Gfo/Idh/MocA_oxidrdct_glycsds"/>
</dbReference>
<protein>
    <recommendedName>
        <fullName evidence="2">GFO/IDH/MocA-like oxidoreductase domain-containing protein</fullName>
    </recommendedName>
</protein>
<dbReference type="PATRIC" id="fig|742738.3.peg.3281"/>
<dbReference type="GO" id="GO:0016491">
    <property type="term" value="F:oxidoreductase activity"/>
    <property type="evidence" value="ECO:0007669"/>
    <property type="project" value="UniProtKB-KW"/>
</dbReference>
<keyword evidence="1" id="KW-0560">Oxidoreductase</keyword>
<evidence type="ECO:0000259" key="2">
    <source>
        <dbReference type="Pfam" id="PF22725"/>
    </source>
</evidence>
<dbReference type="Proteomes" id="UP000029585">
    <property type="component" value="Unassembled WGS sequence"/>
</dbReference>
<dbReference type="HOGENOM" id="CLU_023194_1_3_9"/>
<gene>
    <name evidence="3" type="ORF">HMPREF9460_03189</name>
</gene>
<proteinExistence type="predicted"/>
<dbReference type="PANTHER" id="PTHR43818:SF11">
    <property type="entry name" value="BCDNA.GH03377"/>
    <property type="match status" value="1"/>
</dbReference>
<accession>A0A096D907</accession>
<evidence type="ECO:0000313" key="3">
    <source>
        <dbReference type="EMBL" id="KGF54039.1"/>
    </source>
</evidence>
<reference evidence="3 4" key="1">
    <citation type="submission" date="2011-08" db="EMBL/GenBank/DDBJ databases">
        <title>The Genome Sequence of Clostridium orbiscindens 1_3_50AFAA.</title>
        <authorList>
            <consortium name="The Broad Institute Genome Sequencing Platform"/>
            <person name="Earl A."/>
            <person name="Ward D."/>
            <person name="Feldgarden M."/>
            <person name="Gevers D."/>
            <person name="Daigneault M."/>
            <person name="Strauss J."/>
            <person name="Allen-Vercoe E."/>
            <person name="Young S.K."/>
            <person name="Zeng Q."/>
            <person name="Gargeya S."/>
            <person name="Fitzgerald M."/>
            <person name="Haas B."/>
            <person name="Abouelleil A."/>
            <person name="Alvarado L."/>
            <person name="Arachchi H.M."/>
            <person name="Berlin A."/>
            <person name="Brown A."/>
            <person name="Chapman S.B."/>
            <person name="Chen Z."/>
            <person name="Dunbar C."/>
            <person name="Freedman E."/>
            <person name="Gearin G."/>
            <person name="Gellesch M."/>
            <person name="Goldberg J."/>
            <person name="Griggs A."/>
            <person name="Gujja S."/>
            <person name="Heiman D."/>
            <person name="Howarth C."/>
            <person name="Larson L."/>
            <person name="Lui A."/>
            <person name="MacDonald P.J.P."/>
            <person name="Montmayeur A."/>
            <person name="Murphy C."/>
            <person name="Neiman D."/>
            <person name="Pearson M."/>
            <person name="Priest M."/>
            <person name="Roberts A."/>
            <person name="Saif S."/>
            <person name="Shea T."/>
            <person name="Shenoy N."/>
            <person name="Sisk P."/>
            <person name="Stolte C."/>
            <person name="Sykes S."/>
            <person name="Wortman J."/>
            <person name="Nusbaum C."/>
            <person name="Birren B."/>
        </authorList>
    </citation>
    <scope>NUCLEOTIDE SEQUENCE [LARGE SCALE GENOMIC DNA]</scope>
    <source>
        <strain evidence="3 4">1_3_50AFAA</strain>
    </source>
</reference>